<gene>
    <name evidence="1" type="ORF">TVAG_402380</name>
</gene>
<evidence type="ECO:0000313" key="2">
    <source>
        <dbReference type="Proteomes" id="UP000001542"/>
    </source>
</evidence>
<dbReference type="VEuPathDB" id="TrichDB:TVAGG3_0271930"/>
<dbReference type="Proteomes" id="UP000001542">
    <property type="component" value="Unassembled WGS sequence"/>
</dbReference>
<organism evidence="1 2">
    <name type="scientific">Trichomonas vaginalis (strain ATCC PRA-98 / G3)</name>
    <dbReference type="NCBI Taxonomy" id="412133"/>
    <lineage>
        <taxon>Eukaryota</taxon>
        <taxon>Metamonada</taxon>
        <taxon>Parabasalia</taxon>
        <taxon>Trichomonadida</taxon>
        <taxon>Trichomonadidae</taxon>
        <taxon>Trichomonas</taxon>
    </lineage>
</organism>
<reference evidence="1" key="1">
    <citation type="submission" date="2006-10" db="EMBL/GenBank/DDBJ databases">
        <authorList>
            <person name="Amadeo P."/>
            <person name="Zhao Q."/>
            <person name="Wortman J."/>
            <person name="Fraser-Liggett C."/>
            <person name="Carlton J."/>
        </authorList>
    </citation>
    <scope>NUCLEOTIDE SEQUENCE</scope>
    <source>
        <strain evidence="1">G3</strain>
    </source>
</reference>
<dbReference type="EMBL" id="DS113202">
    <property type="protein sequence ID" value="EAY19983.1"/>
    <property type="molecule type" value="Genomic_DNA"/>
</dbReference>
<dbReference type="OrthoDB" id="9985088at2759"/>
<sequence length="316" mass="36496">MDFDDPFKLKNKISSVKSNPKPPRSVNDESSVYIAIFDEEYEEKVYHEYVYKQWISKLRQNPRIDGVELYSLVKWSSPSFDLSTIVVQNPPHFMSDPRAWQLYHILKLYMERSLSNWLFLIGDAAYINHDNFEKFITDEVLLSYDPNSIMFKGSCVEPRYFFQELQISSGVLLSRETVRNIIDLDKFWNHTFEIELNPDDALGQSFCQLNACADLGIKNGFIGGGFNSDRDYNVLLSGDDSKLPPCIVADNLKNPPAGIAGNCVKFEQRFSEFISWAGAKKNLKTQFLKNAELMVRHIKPEYGIVWDRMNPILCKL</sequence>
<dbReference type="InParanoid" id="A2DHZ4"/>
<protein>
    <recommendedName>
        <fullName evidence="3">DUF5672 domain-containing protein</fullName>
    </recommendedName>
</protein>
<dbReference type="KEGG" id="tva:5465514"/>
<dbReference type="AlphaFoldDB" id="A2DHZ4"/>
<dbReference type="VEuPathDB" id="TrichDB:TVAG_402380"/>
<proteinExistence type="predicted"/>
<evidence type="ECO:0008006" key="3">
    <source>
        <dbReference type="Google" id="ProtNLM"/>
    </source>
</evidence>
<evidence type="ECO:0000313" key="1">
    <source>
        <dbReference type="EMBL" id="EAY19983.1"/>
    </source>
</evidence>
<reference evidence="1" key="2">
    <citation type="journal article" date="2007" name="Science">
        <title>Draft genome sequence of the sexually transmitted pathogen Trichomonas vaginalis.</title>
        <authorList>
            <person name="Carlton J.M."/>
            <person name="Hirt R.P."/>
            <person name="Silva J.C."/>
            <person name="Delcher A.L."/>
            <person name="Schatz M."/>
            <person name="Zhao Q."/>
            <person name="Wortman J.R."/>
            <person name="Bidwell S.L."/>
            <person name="Alsmark U.C.M."/>
            <person name="Besteiro S."/>
            <person name="Sicheritz-Ponten T."/>
            <person name="Noel C.J."/>
            <person name="Dacks J.B."/>
            <person name="Foster P.G."/>
            <person name="Simillion C."/>
            <person name="Van de Peer Y."/>
            <person name="Miranda-Saavedra D."/>
            <person name="Barton G.J."/>
            <person name="Westrop G.D."/>
            <person name="Mueller S."/>
            <person name="Dessi D."/>
            <person name="Fiori P.L."/>
            <person name="Ren Q."/>
            <person name="Paulsen I."/>
            <person name="Zhang H."/>
            <person name="Bastida-Corcuera F.D."/>
            <person name="Simoes-Barbosa A."/>
            <person name="Brown M.T."/>
            <person name="Hayes R.D."/>
            <person name="Mukherjee M."/>
            <person name="Okumura C.Y."/>
            <person name="Schneider R."/>
            <person name="Smith A.J."/>
            <person name="Vanacova S."/>
            <person name="Villalvazo M."/>
            <person name="Haas B.J."/>
            <person name="Pertea M."/>
            <person name="Feldblyum T.V."/>
            <person name="Utterback T.R."/>
            <person name="Shu C.L."/>
            <person name="Osoegawa K."/>
            <person name="de Jong P.J."/>
            <person name="Hrdy I."/>
            <person name="Horvathova L."/>
            <person name="Zubacova Z."/>
            <person name="Dolezal P."/>
            <person name="Malik S.B."/>
            <person name="Logsdon J.M. Jr."/>
            <person name="Henze K."/>
            <person name="Gupta A."/>
            <person name="Wang C.C."/>
            <person name="Dunne R.L."/>
            <person name="Upcroft J.A."/>
            <person name="Upcroft P."/>
            <person name="White O."/>
            <person name="Salzberg S.L."/>
            <person name="Tang P."/>
            <person name="Chiu C.-H."/>
            <person name="Lee Y.-S."/>
            <person name="Embley T.M."/>
            <person name="Coombs G.H."/>
            <person name="Mottram J.C."/>
            <person name="Tachezy J."/>
            <person name="Fraser-Liggett C.M."/>
            <person name="Johnson P.J."/>
        </authorList>
    </citation>
    <scope>NUCLEOTIDE SEQUENCE [LARGE SCALE GENOMIC DNA]</scope>
    <source>
        <strain evidence="1">G3</strain>
    </source>
</reference>
<accession>A2DHZ4</accession>
<keyword evidence="2" id="KW-1185">Reference proteome</keyword>
<name>A2DHZ4_TRIV3</name>